<dbReference type="Proteomes" id="UP000007174">
    <property type="component" value="Unassembled WGS sequence"/>
</dbReference>
<accession>H1W0Q5</accession>
<protein>
    <submittedName>
        <fullName evidence="1">Uncharacterized protein</fullName>
    </submittedName>
</protein>
<organism evidence="1 2">
    <name type="scientific">Colletotrichum higginsianum (strain IMI 349063)</name>
    <name type="common">Crucifer anthracnose fungus</name>
    <dbReference type="NCBI Taxonomy" id="759273"/>
    <lineage>
        <taxon>Eukaryota</taxon>
        <taxon>Fungi</taxon>
        <taxon>Dikarya</taxon>
        <taxon>Ascomycota</taxon>
        <taxon>Pezizomycotina</taxon>
        <taxon>Sordariomycetes</taxon>
        <taxon>Hypocreomycetidae</taxon>
        <taxon>Glomerellales</taxon>
        <taxon>Glomerellaceae</taxon>
        <taxon>Colletotrichum</taxon>
        <taxon>Colletotrichum destructivum species complex</taxon>
    </lineage>
</organism>
<gene>
    <name evidence="1" type="ORF">CH063_03775</name>
</gene>
<dbReference type="AlphaFoldDB" id="H1W0Q5"/>
<evidence type="ECO:0000313" key="2">
    <source>
        <dbReference type="Proteomes" id="UP000007174"/>
    </source>
</evidence>
<name>H1W0Q5_COLHI</name>
<evidence type="ECO:0000313" key="1">
    <source>
        <dbReference type="EMBL" id="CCF46068.1"/>
    </source>
</evidence>
<sequence>MYSHSCTCKSSLPSTLQTLSVARLSIIANLIASCGTTPKQASCLVANQLLRGPSSSFLSLLVLPLTLLFGLPHRRPLIHSTWRFHFETESADQQFINSLFAAP</sequence>
<dbReference type="HOGENOM" id="CLU_2263570_0_0_1"/>
<proteinExistence type="predicted"/>
<dbReference type="EMBL" id="CACQ02008312">
    <property type="protein sequence ID" value="CCF46068.1"/>
    <property type="molecule type" value="Genomic_DNA"/>
</dbReference>
<reference evidence="2" key="1">
    <citation type="journal article" date="2012" name="Nat. Genet.">
        <title>Lifestyle transitions in plant pathogenic Colletotrichum fungi deciphered by genome and transcriptome analyses.</title>
        <authorList>
            <person name="O'Connell R.J."/>
            <person name="Thon M.R."/>
            <person name="Hacquard S."/>
            <person name="Amyotte S.G."/>
            <person name="Kleemann J."/>
            <person name="Torres M.F."/>
            <person name="Damm U."/>
            <person name="Buiate E.A."/>
            <person name="Epstein L."/>
            <person name="Alkan N."/>
            <person name="Altmueller J."/>
            <person name="Alvarado-Balderrama L."/>
            <person name="Bauser C.A."/>
            <person name="Becker C."/>
            <person name="Birren B.W."/>
            <person name="Chen Z."/>
            <person name="Choi J."/>
            <person name="Crouch J.A."/>
            <person name="Duvick J.P."/>
            <person name="Farman M.A."/>
            <person name="Gan P."/>
            <person name="Heiman D."/>
            <person name="Henrissat B."/>
            <person name="Howard R.J."/>
            <person name="Kabbage M."/>
            <person name="Koch C."/>
            <person name="Kracher B."/>
            <person name="Kubo Y."/>
            <person name="Law A.D."/>
            <person name="Lebrun M.-H."/>
            <person name="Lee Y.-H."/>
            <person name="Miyara I."/>
            <person name="Moore N."/>
            <person name="Neumann U."/>
            <person name="Nordstroem K."/>
            <person name="Panaccione D.G."/>
            <person name="Panstruga R."/>
            <person name="Place M."/>
            <person name="Proctor R.H."/>
            <person name="Prusky D."/>
            <person name="Rech G."/>
            <person name="Reinhardt R."/>
            <person name="Rollins J.A."/>
            <person name="Rounsley S."/>
            <person name="Schardl C.L."/>
            <person name="Schwartz D.C."/>
            <person name="Shenoy N."/>
            <person name="Shirasu K."/>
            <person name="Sikhakolli U.R."/>
            <person name="Stueber K."/>
            <person name="Sukno S.A."/>
            <person name="Sweigard J.A."/>
            <person name="Takano Y."/>
            <person name="Takahara H."/>
            <person name="Trail F."/>
            <person name="van der Does H.C."/>
            <person name="Voll L.M."/>
            <person name="Will I."/>
            <person name="Young S."/>
            <person name="Zeng Q."/>
            <person name="Zhang J."/>
            <person name="Zhou S."/>
            <person name="Dickman M.B."/>
            <person name="Schulze-Lefert P."/>
            <person name="Ver Loren van Themaat E."/>
            <person name="Ma L.-J."/>
            <person name="Vaillancourt L.J."/>
        </authorList>
    </citation>
    <scope>NUCLEOTIDE SEQUENCE [LARGE SCALE GENOMIC DNA]</scope>
    <source>
        <strain evidence="2">IMI 349063</strain>
    </source>
</reference>